<dbReference type="GO" id="GO:0006355">
    <property type="term" value="P:regulation of DNA-templated transcription"/>
    <property type="evidence" value="ECO:0007669"/>
    <property type="project" value="TreeGrafter"/>
</dbReference>
<name>A0AB36R231_9HYPH</name>
<dbReference type="PANTHER" id="PTHR43130:SF3">
    <property type="entry name" value="HTH-TYPE TRANSCRIPTIONAL REGULATOR RV1931C"/>
    <property type="match status" value="1"/>
</dbReference>
<evidence type="ECO:0000313" key="2">
    <source>
        <dbReference type="EMBL" id="PAP98651.1"/>
    </source>
</evidence>
<dbReference type="CDD" id="cd03136">
    <property type="entry name" value="GATase1_AraC_ArgR_like"/>
    <property type="match status" value="1"/>
</dbReference>
<comment type="caution">
    <text evidence="2">The sequence shown here is derived from an EMBL/GenBank/DDBJ whole genome shotgun (WGS) entry which is preliminary data.</text>
</comment>
<dbReference type="Gene3D" id="3.40.50.880">
    <property type="match status" value="1"/>
</dbReference>
<dbReference type="SUPFAM" id="SSF52317">
    <property type="entry name" value="Class I glutamine amidotransferase-like"/>
    <property type="match status" value="1"/>
</dbReference>
<dbReference type="EMBL" id="NPKI01000043">
    <property type="protein sequence ID" value="PAP98651.1"/>
    <property type="molecule type" value="Genomic_DNA"/>
</dbReference>
<proteinExistence type="predicted"/>
<organism evidence="2 3">
    <name type="scientific">Mesorhizobium mediterraneum</name>
    <dbReference type="NCBI Taxonomy" id="43617"/>
    <lineage>
        <taxon>Bacteria</taxon>
        <taxon>Pseudomonadati</taxon>
        <taxon>Pseudomonadota</taxon>
        <taxon>Alphaproteobacteria</taxon>
        <taxon>Hyphomicrobiales</taxon>
        <taxon>Phyllobacteriaceae</taxon>
        <taxon>Mesorhizobium</taxon>
    </lineage>
</organism>
<reference evidence="3" key="1">
    <citation type="submission" date="2017-08" db="EMBL/GenBank/DDBJ databases">
        <title>Mesorhizobium wenxinae sp. nov., a novel rhizobial species isolated from root nodules of chickpea (Cicer arietinum L.).</title>
        <authorList>
            <person name="Zhang J."/>
        </authorList>
    </citation>
    <scope>NUCLEOTIDE SEQUENCE [LARGE SCALE GENOMIC DNA]</scope>
    <source>
        <strain evidence="3">USDA 3392</strain>
    </source>
</reference>
<evidence type="ECO:0000259" key="1">
    <source>
        <dbReference type="Pfam" id="PF01965"/>
    </source>
</evidence>
<dbReference type="PANTHER" id="PTHR43130">
    <property type="entry name" value="ARAC-FAMILY TRANSCRIPTIONAL REGULATOR"/>
    <property type="match status" value="1"/>
</dbReference>
<dbReference type="AlphaFoldDB" id="A0AB36R231"/>
<dbReference type="InterPro" id="IPR002818">
    <property type="entry name" value="DJ-1/PfpI"/>
</dbReference>
<dbReference type="Pfam" id="PF01965">
    <property type="entry name" value="DJ-1_PfpI"/>
    <property type="match status" value="1"/>
</dbReference>
<protein>
    <recommendedName>
        <fullName evidence="1">DJ-1/PfpI domain-containing protein</fullName>
    </recommendedName>
</protein>
<accession>A0AB36R231</accession>
<sequence length="210" mass="22817">MTPRRANLGAAATNMNIGATDRTQCIEFLLMDLFSMMSVTCAIEPLRAANRLLGYEAYGWRFSSEDGQVAHASNGFSVVADERFGASPAPDYLFVCAGMTLVAKDQTRLSVILNRRAREGCQLGALSMGPVFLARAGLLTNARCTLHWEGQPAFREEFPFIELSNEIYVIDNNRYTCAGGTAALDMLLHIIPEQHGAVLASPVDCQPVPG</sequence>
<feature type="domain" description="DJ-1/PfpI" evidence="1">
    <location>
        <begin position="63"/>
        <end position="191"/>
    </location>
</feature>
<evidence type="ECO:0000313" key="3">
    <source>
        <dbReference type="Proteomes" id="UP000216215"/>
    </source>
</evidence>
<gene>
    <name evidence="2" type="ORF">CIT25_29615</name>
</gene>
<keyword evidence="3" id="KW-1185">Reference proteome</keyword>
<dbReference type="Proteomes" id="UP000216215">
    <property type="component" value="Unassembled WGS sequence"/>
</dbReference>
<dbReference type="InterPro" id="IPR029062">
    <property type="entry name" value="Class_I_gatase-like"/>
</dbReference>
<dbReference type="InterPro" id="IPR052158">
    <property type="entry name" value="INH-QAR"/>
</dbReference>